<evidence type="ECO:0000313" key="1">
    <source>
        <dbReference type="EMBL" id="EQD60456.1"/>
    </source>
</evidence>
<organism evidence="1">
    <name type="scientific">mine drainage metagenome</name>
    <dbReference type="NCBI Taxonomy" id="410659"/>
    <lineage>
        <taxon>unclassified sequences</taxon>
        <taxon>metagenomes</taxon>
        <taxon>ecological metagenomes</taxon>
    </lineage>
</organism>
<name>T1AIX0_9ZZZZ</name>
<evidence type="ECO:0008006" key="2">
    <source>
        <dbReference type="Google" id="ProtNLM"/>
    </source>
</evidence>
<dbReference type="InterPro" id="IPR029046">
    <property type="entry name" value="LolA/LolB/LppX"/>
</dbReference>
<reference evidence="1" key="1">
    <citation type="submission" date="2013-08" db="EMBL/GenBank/DDBJ databases">
        <authorList>
            <person name="Mendez C."/>
            <person name="Richter M."/>
            <person name="Ferrer M."/>
            <person name="Sanchez J."/>
        </authorList>
    </citation>
    <scope>NUCLEOTIDE SEQUENCE</scope>
</reference>
<comment type="caution">
    <text evidence="1">The sequence shown here is derived from an EMBL/GenBank/DDBJ whole genome shotgun (WGS) entry which is preliminary data.</text>
</comment>
<reference evidence="1" key="2">
    <citation type="journal article" date="2014" name="ISME J.">
        <title>Microbial stratification in low pH oxic and suboxic macroscopic growths along an acid mine drainage.</title>
        <authorList>
            <person name="Mendez-Garcia C."/>
            <person name="Mesa V."/>
            <person name="Sprenger R.R."/>
            <person name="Richter M."/>
            <person name="Diez M.S."/>
            <person name="Solano J."/>
            <person name="Bargiela R."/>
            <person name="Golyshina O.V."/>
            <person name="Manteca A."/>
            <person name="Ramos J.L."/>
            <person name="Gallego J.R."/>
            <person name="Llorente I."/>
            <person name="Martins Dos Santos V.A."/>
            <person name="Jensen O.N."/>
            <person name="Pelaez A.I."/>
            <person name="Sanchez J."/>
            <person name="Ferrer M."/>
        </authorList>
    </citation>
    <scope>NUCLEOTIDE SEQUENCE</scope>
</reference>
<dbReference type="CDD" id="cd16325">
    <property type="entry name" value="LolA"/>
    <property type="match status" value="1"/>
</dbReference>
<sequence>MISGKHLSLCLLLATLPALAAESDPAGAARAMALVRTLARPAPARTAYTEVRFVGMLDRALVLRGEMTWLGGGRLQRSVVTPYPETTTIDGDTATLQRGQRAPQKFSLGRAPELKDLLGSFVALLSGDALALARNFTLHAYGDQAAWTLDLAPRDAAVARRIRDVSVDGSGKTLRCMRVDETDGDTTFTLLGPLGDAKLPDAPTPAGLATLCAGA</sequence>
<dbReference type="Pfam" id="PF19574">
    <property type="entry name" value="LolA_3"/>
    <property type="match status" value="1"/>
</dbReference>
<proteinExistence type="predicted"/>
<dbReference type="InterPro" id="IPR004564">
    <property type="entry name" value="OM_lipoprot_carrier_LolA-like"/>
</dbReference>
<protein>
    <recommendedName>
        <fullName evidence="2">Lipoprotein chaperone</fullName>
    </recommendedName>
</protein>
<dbReference type="AlphaFoldDB" id="T1AIX0"/>
<dbReference type="SUPFAM" id="SSF89392">
    <property type="entry name" value="Prokaryotic lipoproteins and lipoprotein localization factors"/>
    <property type="match status" value="1"/>
</dbReference>
<dbReference type="Gene3D" id="2.50.20.10">
    <property type="entry name" value="Lipoprotein localisation LolA/LolB/LppX"/>
    <property type="match status" value="1"/>
</dbReference>
<dbReference type="EMBL" id="AUZZ01002450">
    <property type="protein sequence ID" value="EQD60456.1"/>
    <property type="molecule type" value="Genomic_DNA"/>
</dbReference>
<gene>
    <name evidence="1" type="ORF">B2A_03682</name>
</gene>
<accession>T1AIX0</accession>